<evidence type="ECO:0000256" key="5">
    <source>
        <dbReference type="SAM" id="SignalP"/>
    </source>
</evidence>
<evidence type="ECO:0000256" key="4">
    <source>
        <dbReference type="ARBA" id="ARBA00022729"/>
    </source>
</evidence>
<sequence length="321" mass="36670">MFKKKGFAIFFVLLFMFIVSGCTSNTPPEAVTDEQGQEQEASATRTYESVKGPVELPLHPERVVVIDQDYVGDVLATGITPIATTGWAFETPYFEERLKDVESIGDKSSFSIEKVIELEPDLILTYNEEQYESLSKIAPTVIIPFGMYADYKERLLEIANVLNREKEAKQFLADFDKKVEDQKKELEPILQNDPRIVILEMTDKDSYLFGDSYGRGGQVIYNELQLNAPQKVVDIAFKDGWASISQETIPEYLGEADFILLGVRDNGVENSKEIMKSKLWQDLPAVKSDHIFEYELNTFYFQDPIALEYQMKEIVDFIKSK</sequence>
<dbReference type="Proteomes" id="UP001596109">
    <property type="component" value="Unassembled WGS sequence"/>
</dbReference>
<keyword evidence="3" id="KW-0813">Transport</keyword>
<evidence type="ECO:0000256" key="2">
    <source>
        <dbReference type="ARBA" id="ARBA00008814"/>
    </source>
</evidence>
<keyword evidence="8" id="KW-1185">Reference proteome</keyword>
<name>A0ABW0TT12_9BACL</name>
<comment type="similarity">
    <text evidence="2">Belongs to the bacterial solute-binding protein 8 family.</text>
</comment>
<feature type="chain" id="PRO_5045338521" evidence="5">
    <location>
        <begin position="22"/>
        <end position="321"/>
    </location>
</feature>
<evidence type="ECO:0000259" key="6">
    <source>
        <dbReference type="PROSITE" id="PS50983"/>
    </source>
</evidence>
<proteinExistence type="inferred from homology"/>
<dbReference type="PANTHER" id="PTHR30532">
    <property type="entry name" value="IRON III DICITRATE-BINDING PERIPLASMIC PROTEIN"/>
    <property type="match status" value="1"/>
</dbReference>
<comment type="caution">
    <text evidence="7">The sequence shown here is derived from an EMBL/GenBank/DDBJ whole genome shotgun (WGS) entry which is preliminary data.</text>
</comment>
<evidence type="ECO:0000313" key="8">
    <source>
        <dbReference type="Proteomes" id="UP001596109"/>
    </source>
</evidence>
<feature type="signal peptide" evidence="5">
    <location>
        <begin position="1"/>
        <end position="21"/>
    </location>
</feature>
<reference evidence="8" key="1">
    <citation type="journal article" date="2019" name="Int. J. Syst. Evol. Microbiol.">
        <title>The Global Catalogue of Microorganisms (GCM) 10K type strain sequencing project: providing services to taxonomists for standard genome sequencing and annotation.</title>
        <authorList>
            <consortium name="The Broad Institute Genomics Platform"/>
            <consortium name="The Broad Institute Genome Sequencing Center for Infectious Disease"/>
            <person name="Wu L."/>
            <person name="Ma J."/>
        </authorList>
    </citation>
    <scope>NUCLEOTIDE SEQUENCE [LARGE SCALE GENOMIC DNA]</scope>
    <source>
        <strain evidence="8">CGMCC 4.1434</strain>
    </source>
</reference>
<evidence type="ECO:0000256" key="3">
    <source>
        <dbReference type="ARBA" id="ARBA00022448"/>
    </source>
</evidence>
<dbReference type="Gene3D" id="3.40.50.1980">
    <property type="entry name" value="Nitrogenase molybdenum iron protein domain"/>
    <property type="match status" value="2"/>
</dbReference>
<gene>
    <name evidence="7" type="ORF">ACFPRA_24275</name>
</gene>
<dbReference type="EMBL" id="JBHSNO010000022">
    <property type="protein sequence ID" value="MFC5591998.1"/>
    <property type="molecule type" value="Genomic_DNA"/>
</dbReference>
<organism evidence="7 8">
    <name type="scientific">Sporosarcina soli</name>
    <dbReference type="NCBI Taxonomy" id="334736"/>
    <lineage>
        <taxon>Bacteria</taxon>
        <taxon>Bacillati</taxon>
        <taxon>Bacillota</taxon>
        <taxon>Bacilli</taxon>
        <taxon>Bacillales</taxon>
        <taxon>Caryophanaceae</taxon>
        <taxon>Sporosarcina</taxon>
    </lineage>
</organism>
<keyword evidence="4 5" id="KW-0732">Signal</keyword>
<comment type="subcellular location">
    <subcellularLocation>
        <location evidence="1">Cell envelope</location>
    </subcellularLocation>
</comment>
<dbReference type="PROSITE" id="PS51257">
    <property type="entry name" value="PROKAR_LIPOPROTEIN"/>
    <property type="match status" value="1"/>
</dbReference>
<dbReference type="Pfam" id="PF01497">
    <property type="entry name" value="Peripla_BP_2"/>
    <property type="match status" value="1"/>
</dbReference>
<protein>
    <submittedName>
        <fullName evidence="7">ABC transporter substrate-binding protein</fullName>
    </submittedName>
</protein>
<dbReference type="InterPro" id="IPR002491">
    <property type="entry name" value="ABC_transptr_periplasmic_BD"/>
</dbReference>
<dbReference type="SUPFAM" id="SSF53807">
    <property type="entry name" value="Helical backbone' metal receptor"/>
    <property type="match status" value="1"/>
</dbReference>
<accession>A0ABW0TT12</accession>
<dbReference type="PROSITE" id="PS50983">
    <property type="entry name" value="FE_B12_PBP"/>
    <property type="match status" value="1"/>
</dbReference>
<evidence type="ECO:0000256" key="1">
    <source>
        <dbReference type="ARBA" id="ARBA00004196"/>
    </source>
</evidence>
<evidence type="ECO:0000313" key="7">
    <source>
        <dbReference type="EMBL" id="MFC5591998.1"/>
    </source>
</evidence>
<dbReference type="PANTHER" id="PTHR30532:SF26">
    <property type="entry name" value="IRON(3+)-HYDROXAMATE-BINDING PROTEIN FHUD"/>
    <property type="match status" value="1"/>
</dbReference>
<dbReference type="InterPro" id="IPR051313">
    <property type="entry name" value="Bact_iron-sidero_bind"/>
</dbReference>
<feature type="domain" description="Fe/B12 periplasmic-binding" evidence="6">
    <location>
        <begin position="62"/>
        <end position="321"/>
    </location>
</feature>
<dbReference type="RefSeq" id="WP_381440540.1">
    <property type="nucleotide sequence ID" value="NZ_JBHSNO010000022.1"/>
</dbReference>